<feature type="compositionally biased region" description="Basic and acidic residues" evidence="1">
    <location>
        <begin position="197"/>
        <end position="209"/>
    </location>
</feature>
<gene>
    <name evidence="2" type="ORF">PLEPLA_LOCUS22286</name>
</gene>
<dbReference type="Proteomes" id="UP001153269">
    <property type="component" value="Unassembled WGS sequence"/>
</dbReference>
<feature type="compositionally biased region" description="Polar residues" evidence="1">
    <location>
        <begin position="162"/>
        <end position="174"/>
    </location>
</feature>
<comment type="caution">
    <text evidence="2">The sequence shown here is derived from an EMBL/GenBank/DDBJ whole genome shotgun (WGS) entry which is preliminary data.</text>
</comment>
<organism evidence="2 3">
    <name type="scientific">Pleuronectes platessa</name>
    <name type="common">European plaice</name>
    <dbReference type="NCBI Taxonomy" id="8262"/>
    <lineage>
        <taxon>Eukaryota</taxon>
        <taxon>Metazoa</taxon>
        <taxon>Chordata</taxon>
        <taxon>Craniata</taxon>
        <taxon>Vertebrata</taxon>
        <taxon>Euteleostomi</taxon>
        <taxon>Actinopterygii</taxon>
        <taxon>Neopterygii</taxon>
        <taxon>Teleostei</taxon>
        <taxon>Neoteleostei</taxon>
        <taxon>Acanthomorphata</taxon>
        <taxon>Carangaria</taxon>
        <taxon>Pleuronectiformes</taxon>
        <taxon>Pleuronectoidei</taxon>
        <taxon>Pleuronectidae</taxon>
        <taxon>Pleuronectes</taxon>
    </lineage>
</organism>
<evidence type="ECO:0000313" key="2">
    <source>
        <dbReference type="EMBL" id="CAB1434225.1"/>
    </source>
</evidence>
<feature type="region of interest" description="Disordered" evidence="1">
    <location>
        <begin position="144"/>
        <end position="209"/>
    </location>
</feature>
<name>A0A9N7YRL6_PLEPL</name>
<reference evidence="2" key="1">
    <citation type="submission" date="2020-03" db="EMBL/GenBank/DDBJ databases">
        <authorList>
            <person name="Weist P."/>
        </authorList>
    </citation>
    <scope>NUCLEOTIDE SEQUENCE</scope>
</reference>
<dbReference type="EMBL" id="CADEAL010001646">
    <property type="protein sequence ID" value="CAB1434225.1"/>
    <property type="molecule type" value="Genomic_DNA"/>
</dbReference>
<evidence type="ECO:0000313" key="3">
    <source>
        <dbReference type="Proteomes" id="UP001153269"/>
    </source>
</evidence>
<proteinExistence type="predicted"/>
<evidence type="ECO:0000256" key="1">
    <source>
        <dbReference type="SAM" id="MobiDB-lite"/>
    </source>
</evidence>
<sequence length="209" mass="22996">MCRIPPQCVQGCVHTSPGLSPKTHKSHPASWLHASVTFVMQPRSQVAFLTPPHTMGSAHNWTKASAVRAVAVGSSEVGGGGPGEEVQQTAVNVRRLHAEKLRGTIKSHEENVEIDFGLFEARAETSPGVREVLQRRGAAVDRKEILRSHRSGLKLHQRETSQRGGSAQESQGLSVKNRDLSPDMQQQQKTNKPNRQLTEEKDEEKLSSF</sequence>
<keyword evidence="3" id="KW-1185">Reference proteome</keyword>
<dbReference type="AlphaFoldDB" id="A0A9N7YRL6"/>
<accession>A0A9N7YRL6</accession>
<feature type="compositionally biased region" description="Polar residues" evidence="1">
    <location>
        <begin position="183"/>
        <end position="196"/>
    </location>
</feature>
<protein>
    <submittedName>
        <fullName evidence="2">Uncharacterized protein</fullName>
    </submittedName>
</protein>